<feature type="region of interest" description="Disordered" evidence="2">
    <location>
        <begin position="189"/>
        <end position="211"/>
    </location>
</feature>
<feature type="compositionally biased region" description="Polar residues" evidence="2">
    <location>
        <begin position="194"/>
        <end position="211"/>
    </location>
</feature>
<dbReference type="OrthoDB" id="18440at2759"/>
<reference evidence="4 5" key="1">
    <citation type="journal article" date="2013" name="Nature">
        <title>Insights into bilaterian evolution from three spiralian genomes.</title>
        <authorList>
            <person name="Simakov O."/>
            <person name="Marletaz F."/>
            <person name="Cho S.J."/>
            <person name="Edsinger-Gonzales E."/>
            <person name="Havlak P."/>
            <person name="Hellsten U."/>
            <person name="Kuo D.H."/>
            <person name="Larsson T."/>
            <person name="Lv J."/>
            <person name="Arendt D."/>
            <person name="Savage R."/>
            <person name="Osoegawa K."/>
            <person name="de Jong P."/>
            <person name="Grimwood J."/>
            <person name="Chapman J.A."/>
            <person name="Shapiro H."/>
            <person name="Aerts A."/>
            <person name="Otillar R.P."/>
            <person name="Terry A.Y."/>
            <person name="Boore J.L."/>
            <person name="Grigoriev I.V."/>
            <person name="Lindberg D.R."/>
            <person name="Seaver E.C."/>
            <person name="Weisblat D.A."/>
            <person name="Putnam N.H."/>
            <person name="Rokhsar D.S."/>
        </authorList>
    </citation>
    <scope>NUCLEOTIDE SEQUENCE [LARGE SCALE GENOMIC DNA]</scope>
</reference>
<organism evidence="4 5">
    <name type="scientific">Lottia gigantea</name>
    <name type="common">Giant owl limpet</name>
    <dbReference type="NCBI Taxonomy" id="225164"/>
    <lineage>
        <taxon>Eukaryota</taxon>
        <taxon>Metazoa</taxon>
        <taxon>Spiralia</taxon>
        <taxon>Lophotrochozoa</taxon>
        <taxon>Mollusca</taxon>
        <taxon>Gastropoda</taxon>
        <taxon>Patellogastropoda</taxon>
        <taxon>Lottioidea</taxon>
        <taxon>Lottiidae</taxon>
        <taxon>Lottia</taxon>
    </lineage>
</organism>
<dbReference type="SUPFAM" id="SSF57667">
    <property type="entry name" value="beta-beta-alpha zinc fingers"/>
    <property type="match status" value="1"/>
</dbReference>
<dbReference type="Gene3D" id="3.30.160.60">
    <property type="entry name" value="Classic Zinc Finger"/>
    <property type="match status" value="1"/>
</dbReference>
<keyword evidence="1" id="KW-0479">Metal-binding</keyword>
<dbReference type="InterPro" id="IPR013087">
    <property type="entry name" value="Znf_C2H2_type"/>
</dbReference>
<gene>
    <name evidence="4" type="ORF">LOTGIDRAFT_165473</name>
</gene>
<evidence type="ECO:0000313" key="5">
    <source>
        <dbReference type="Proteomes" id="UP000030746"/>
    </source>
</evidence>
<dbReference type="InterPro" id="IPR036236">
    <property type="entry name" value="Znf_C2H2_sf"/>
</dbReference>
<dbReference type="GeneID" id="20240083"/>
<name>V4A173_LOTGI</name>
<dbReference type="GO" id="GO:0008270">
    <property type="term" value="F:zinc ion binding"/>
    <property type="evidence" value="ECO:0007669"/>
    <property type="project" value="UniProtKB-KW"/>
</dbReference>
<protein>
    <recommendedName>
        <fullName evidence="3">C2H2-type domain-containing protein</fullName>
    </recommendedName>
</protein>
<dbReference type="PROSITE" id="PS50157">
    <property type="entry name" value="ZINC_FINGER_C2H2_2"/>
    <property type="match status" value="1"/>
</dbReference>
<dbReference type="KEGG" id="lgi:LOTGIDRAFT_165473"/>
<accession>V4A173</accession>
<dbReference type="CTD" id="20240083"/>
<dbReference type="RefSeq" id="XP_009060733.1">
    <property type="nucleotide sequence ID" value="XM_009062485.1"/>
</dbReference>
<keyword evidence="1" id="KW-0863">Zinc-finger</keyword>
<dbReference type="EMBL" id="KB202656">
    <property type="protein sequence ID" value="ESO88685.1"/>
    <property type="molecule type" value="Genomic_DNA"/>
</dbReference>
<evidence type="ECO:0000313" key="4">
    <source>
        <dbReference type="EMBL" id="ESO88685.1"/>
    </source>
</evidence>
<dbReference type="HOGENOM" id="CLU_1186181_0_0_1"/>
<proteinExistence type="predicted"/>
<evidence type="ECO:0000256" key="1">
    <source>
        <dbReference type="PROSITE-ProRule" id="PRU00042"/>
    </source>
</evidence>
<evidence type="ECO:0000256" key="2">
    <source>
        <dbReference type="SAM" id="MobiDB-lite"/>
    </source>
</evidence>
<keyword evidence="1" id="KW-0862">Zinc</keyword>
<sequence length="234" mass="26026">MDKTQYNLETIEANDSVSSFLCAICQEEFNSAEILEAHNIIVHENLTFKCTACGKDCPSERYLSAHMIINHGEQVRAENDITIKVSNDRVDRIEVKEEIDLFEIIEVGSEITIPQQEALNDNIVYIESNVESVEGTTDHGIEIGNQSSVQISDINGVVSRQNPHVSNTLELPTGVISEQDTSNTIVPKEASKNGCGNTKQSHPKTFTSKGNDNSMKVLKAMLNLYQVFRIQKVQ</sequence>
<dbReference type="AlphaFoldDB" id="V4A173"/>
<keyword evidence="5" id="KW-1185">Reference proteome</keyword>
<feature type="domain" description="C2H2-type" evidence="3">
    <location>
        <begin position="48"/>
        <end position="75"/>
    </location>
</feature>
<evidence type="ECO:0000259" key="3">
    <source>
        <dbReference type="PROSITE" id="PS50157"/>
    </source>
</evidence>
<dbReference type="SMART" id="SM00355">
    <property type="entry name" value="ZnF_C2H2"/>
    <property type="match status" value="2"/>
</dbReference>
<dbReference type="Proteomes" id="UP000030746">
    <property type="component" value="Unassembled WGS sequence"/>
</dbReference>
<dbReference type="PROSITE" id="PS00028">
    <property type="entry name" value="ZINC_FINGER_C2H2_1"/>
    <property type="match status" value="2"/>
</dbReference>